<comment type="caution">
    <text evidence="3">The sequence shown here is derived from an EMBL/GenBank/DDBJ whole genome shotgun (WGS) entry which is preliminary data.</text>
</comment>
<dbReference type="InterPro" id="IPR036281">
    <property type="entry name" value="SinR/SinI_dimer_dom_sf"/>
</dbReference>
<gene>
    <name evidence="3" type="ORF">ACFO3D_04900</name>
</gene>
<feature type="domain" description="PAW" evidence="1">
    <location>
        <begin position="1"/>
        <end position="45"/>
    </location>
</feature>
<dbReference type="PROSITE" id="PS51500">
    <property type="entry name" value="SIN"/>
    <property type="match status" value="1"/>
</dbReference>
<evidence type="ECO:0000313" key="4">
    <source>
        <dbReference type="Proteomes" id="UP001595989"/>
    </source>
</evidence>
<evidence type="ECO:0000313" key="3">
    <source>
        <dbReference type="EMBL" id="MFC4557544.1"/>
    </source>
</evidence>
<reference evidence="4" key="1">
    <citation type="journal article" date="2019" name="Int. J. Syst. Evol. Microbiol.">
        <title>The Global Catalogue of Microorganisms (GCM) 10K type strain sequencing project: providing services to taxonomists for standard genome sequencing and annotation.</title>
        <authorList>
            <consortium name="The Broad Institute Genomics Platform"/>
            <consortium name="The Broad Institute Genome Sequencing Center for Infectious Disease"/>
            <person name="Wu L."/>
            <person name="Ma J."/>
        </authorList>
    </citation>
    <scope>NUCLEOTIDE SEQUENCE [LARGE SCALE GENOMIC DNA]</scope>
    <source>
        <strain evidence="4">CGMCC 4.7426</strain>
    </source>
</reference>
<proteinExistence type="predicted"/>
<dbReference type="PROSITE" id="PS51398">
    <property type="entry name" value="PAW"/>
    <property type="match status" value="1"/>
</dbReference>
<protein>
    <submittedName>
        <fullName evidence="3">Anti-repressor SinI family protein</fullName>
    </submittedName>
</protein>
<name>A0ABV9DGW2_9BACI</name>
<dbReference type="InterPro" id="IPR010981">
    <property type="entry name" value="SinR/SinI_dimer_dom"/>
</dbReference>
<dbReference type="Pfam" id="PF08671">
    <property type="entry name" value="SinI"/>
    <property type="match status" value="1"/>
</dbReference>
<sequence length="45" mass="5280">MQSAERKVELGNDLDLEWVFLMKEAKAIGLTVEDIRLFLEKDEKK</sequence>
<accession>A0ABV9DGW2</accession>
<dbReference type="Proteomes" id="UP001595989">
    <property type="component" value="Unassembled WGS sequence"/>
</dbReference>
<organism evidence="3 4">
    <name type="scientific">Virgibacillus kekensis</name>
    <dbReference type="NCBI Taxonomy" id="202261"/>
    <lineage>
        <taxon>Bacteria</taxon>
        <taxon>Bacillati</taxon>
        <taxon>Bacillota</taxon>
        <taxon>Bacilli</taxon>
        <taxon>Bacillales</taxon>
        <taxon>Bacillaceae</taxon>
        <taxon>Virgibacillus</taxon>
    </lineage>
</organism>
<dbReference type="InterPro" id="IPR006588">
    <property type="entry name" value="Peptide_N_glycanase_PAW_dom"/>
</dbReference>
<keyword evidence="4" id="KW-1185">Reference proteome</keyword>
<dbReference type="RefSeq" id="WP_390293519.1">
    <property type="nucleotide sequence ID" value="NZ_JBHSFU010000004.1"/>
</dbReference>
<dbReference type="EMBL" id="JBHSFU010000004">
    <property type="protein sequence ID" value="MFC4557544.1"/>
    <property type="molecule type" value="Genomic_DNA"/>
</dbReference>
<feature type="domain" description="Sin" evidence="2">
    <location>
        <begin position="5"/>
        <end position="43"/>
    </location>
</feature>
<dbReference type="SUPFAM" id="SSF47406">
    <property type="entry name" value="SinR repressor dimerisation domain-like"/>
    <property type="match status" value="1"/>
</dbReference>
<evidence type="ECO:0000259" key="2">
    <source>
        <dbReference type="PROSITE" id="PS51500"/>
    </source>
</evidence>
<evidence type="ECO:0000259" key="1">
    <source>
        <dbReference type="PROSITE" id="PS51398"/>
    </source>
</evidence>